<dbReference type="InterPro" id="IPR029063">
    <property type="entry name" value="SAM-dependent_MTases_sf"/>
</dbReference>
<feature type="binding site" evidence="6">
    <location>
        <position position="133"/>
    </location>
    <ligand>
        <name>S-adenosyl-L-methionine</name>
        <dbReference type="ChEBI" id="CHEBI:59789"/>
    </ligand>
</feature>
<dbReference type="InterPro" id="IPR050078">
    <property type="entry name" value="Ribosomal_L11_MeTrfase_PrmA"/>
</dbReference>
<dbReference type="GO" id="GO:0005737">
    <property type="term" value="C:cytoplasm"/>
    <property type="evidence" value="ECO:0007669"/>
    <property type="project" value="UniProtKB-SubCell"/>
</dbReference>
<evidence type="ECO:0000256" key="2">
    <source>
        <dbReference type="ARBA" id="ARBA00022490"/>
    </source>
</evidence>
<keyword evidence="7" id="KW-0689">Ribosomal protein</keyword>
<keyword evidence="5 6" id="KW-0949">S-adenosyl-L-methionine</keyword>
<dbReference type="SUPFAM" id="SSF53335">
    <property type="entry name" value="S-adenosyl-L-methionine-dependent methyltransferases"/>
    <property type="match status" value="1"/>
</dbReference>
<dbReference type="CDD" id="cd02440">
    <property type="entry name" value="AdoMet_MTases"/>
    <property type="match status" value="1"/>
</dbReference>
<keyword evidence="2 6" id="KW-0963">Cytoplasm</keyword>
<proteinExistence type="inferred from homology"/>
<dbReference type="EMBL" id="QLMG01000001">
    <property type="protein sequence ID" value="RAK23958.1"/>
    <property type="molecule type" value="Genomic_DNA"/>
</dbReference>
<keyword evidence="7" id="KW-0687">Ribonucleoprotein</keyword>
<feature type="binding site" evidence="6">
    <location>
        <position position="157"/>
    </location>
    <ligand>
        <name>S-adenosyl-L-methionine</name>
        <dbReference type="ChEBI" id="CHEBI:59789"/>
    </ligand>
</feature>
<protein>
    <recommendedName>
        <fullName evidence="6">Ribosomal protein L11 methyltransferase</fullName>
        <shortName evidence="6">L11 Mtase</shortName>
        <ecNumber evidence="6">2.1.1.-</ecNumber>
    </recommendedName>
</protein>
<comment type="function">
    <text evidence="6">Methylates ribosomal protein L11.</text>
</comment>
<keyword evidence="8" id="KW-1185">Reference proteome</keyword>
<comment type="catalytic activity">
    <reaction evidence="6">
        <text>L-lysyl-[protein] + 3 S-adenosyl-L-methionine = N(6),N(6),N(6)-trimethyl-L-lysyl-[protein] + 3 S-adenosyl-L-homocysteine + 3 H(+)</text>
        <dbReference type="Rhea" id="RHEA:54192"/>
        <dbReference type="Rhea" id="RHEA-COMP:9752"/>
        <dbReference type="Rhea" id="RHEA-COMP:13826"/>
        <dbReference type="ChEBI" id="CHEBI:15378"/>
        <dbReference type="ChEBI" id="CHEBI:29969"/>
        <dbReference type="ChEBI" id="CHEBI:57856"/>
        <dbReference type="ChEBI" id="CHEBI:59789"/>
        <dbReference type="ChEBI" id="CHEBI:61961"/>
    </reaction>
</comment>
<dbReference type="PANTHER" id="PTHR43648:SF1">
    <property type="entry name" value="ELECTRON TRANSFER FLAVOPROTEIN BETA SUBUNIT LYSINE METHYLTRANSFERASE"/>
    <property type="match status" value="1"/>
</dbReference>
<feature type="binding site" evidence="6">
    <location>
        <position position="179"/>
    </location>
    <ligand>
        <name>S-adenosyl-L-methionine</name>
        <dbReference type="ChEBI" id="CHEBI:59789"/>
    </ligand>
</feature>
<keyword evidence="4 6" id="KW-0808">Transferase</keyword>
<dbReference type="GO" id="GO:0016279">
    <property type="term" value="F:protein-lysine N-methyltransferase activity"/>
    <property type="evidence" value="ECO:0007669"/>
    <property type="project" value="RHEA"/>
</dbReference>
<organism evidence="7 8">
    <name type="scientific">Salipiger aestuarii</name>
    <dbReference type="NCBI Taxonomy" id="568098"/>
    <lineage>
        <taxon>Bacteria</taxon>
        <taxon>Pseudomonadati</taxon>
        <taxon>Pseudomonadota</taxon>
        <taxon>Alphaproteobacteria</taxon>
        <taxon>Rhodobacterales</taxon>
        <taxon>Roseobacteraceae</taxon>
        <taxon>Salipiger</taxon>
    </lineage>
</organism>
<accession>A0A327YS96</accession>
<evidence type="ECO:0000256" key="6">
    <source>
        <dbReference type="HAMAP-Rule" id="MF_00735"/>
    </source>
</evidence>
<dbReference type="OrthoDB" id="9785995at2"/>
<evidence type="ECO:0000256" key="5">
    <source>
        <dbReference type="ARBA" id="ARBA00022691"/>
    </source>
</evidence>
<dbReference type="InterPro" id="IPR004498">
    <property type="entry name" value="Ribosomal_PrmA_MeTrfase"/>
</dbReference>
<dbReference type="EC" id="2.1.1.-" evidence="6"/>
<dbReference type="PANTHER" id="PTHR43648">
    <property type="entry name" value="ELECTRON TRANSFER FLAVOPROTEIN BETA SUBUNIT LYSINE METHYLTRANSFERASE"/>
    <property type="match status" value="1"/>
</dbReference>
<dbReference type="AlphaFoldDB" id="A0A327YS96"/>
<evidence type="ECO:0000313" key="8">
    <source>
        <dbReference type="Proteomes" id="UP000249165"/>
    </source>
</evidence>
<evidence type="ECO:0000256" key="3">
    <source>
        <dbReference type="ARBA" id="ARBA00022603"/>
    </source>
</evidence>
<name>A0A327YS96_9RHOB</name>
<comment type="subcellular location">
    <subcellularLocation>
        <location evidence="6">Cytoplasm</location>
    </subcellularLocation>
</comment>
<reference evidence="7 8" key="1">
    <citation type="submission" date="2018-06" db="EMBL/GenBank/DDBJ databases">
        <title>Genomic Encyclopedia of Archaeal and Bacterial Type Strains, Phase II (KMG-II): from individual species to whole genera.</title>
        <authorList>
            <person name="Goeker M."/>
        </authorList>
    </citation>
    <scope>NUCLEOTIDE SEQUENCE [LARGE SCALE GENOMIC DNA]</scope>
    <source>
        <strain evidence="7 8">DSM 22011</strain>
    </source>
</reference>
<dbReference type="HAMAP" id="MF_00735">
    <property type="entry name" value="Methyltr_PrmA"/>
    <property type="match status" value="1"/>
</dbReference>
<evidence type="ECO:0000256" key="1">
    <source>
        <dbReference type="ARBA" id="ARBA00009741"/>
    </source>
</evidence>
<dbReference type="GO" id="GO:0005840">
    <property type="term" value="C:ribosome"/>
    <property type="evidence" value="ECO:0007669"/>
    <property type="project" value="UniProtKB-KW"/>
</dbReference>
<evidence type="ECO:0000313" key="7">
    <source>
        <dbReference type="EMBL" id="RAK23958.1"/>
    </source>
</evidence>
<dbReference type="Proteomes" id="UP000249165">
    <property type="component" value="Unassembled WGS sequence"/>
</dbReference>
<sequence length="298" mass="31443">MPRTWTAVATLADKDAAEALAQAMEELDPEPTGVGTFETQDDSGIWEIGAYFTEPPDDVELALLAAAFGAGPFAVSRVPDQDWVDKVRRELTPVEAGRFFVYGSHDADKIPEGAEPLLIEAAMAFGTGHHGTTLGCLRALDRLAAEGVVARNVADVGCGTAVLGMAAARIWPGAVIVSDIDDVAVEVAETNLRANGLADKVRAVVAAGFANPEIAARAPFDLVFANILMQPLIELAPDMAANLQPGGYAILSGLLTRQADEVAEVYASNGINLTNREVIGDWATLTLCKTSDELTQLR</sequence>
<comment type="similarity">
    <text evidence="1 6">Belongs to the methyltransferase superfamily. PrmA family.</text>
</comment>
<dbReference type="GO" id="GO:0032259">
    <property type="term" value="P:methylation"/>
    <property type="evidence" value="ECO:0007669"/>
    <property type="project" value="UniProtKB-KW"/>
</dbReference>
<gene>
    <name evidence="6" type="primary">prmA</name>
    <name evidence="7" type="ORF">ATI53_100165</name>
</gene>
<keyword evidence="3 6" id="KW-0489">Methyltransferase</keyword>
<comment type="caution">
    <text evidence="7">The sequence shown here is derived from an EMBL/GenBank/DDBJ whole genome shotgun (WGS) entry which is preliminary data.</text>
</comment>
<dbReference type="Pfam" id="PF06325">
    <property type="entry name" value="PrmA"/>
    <property type="match status" value="1"/>
</dbReference>
<evidence type="ECO:0000256" key="4">
    <source>
        <dbReference type="ARBA" id="ARBA00022679"/>
    </source>
</evidence>
<dbReference type="Gene3D" id="3.40.50.150">
    <property type="entry name" value="Vaccinia Virus protein VP39"/>
    <property type="match status" value="1"/>
</dbReference>
<dbReference type="RefSeq" id="WP_111549442.1">
    <property type="nucleotide sequence ID" value="NZ_LIQE01000003.1"/>
</dbReference>
<feature type="binding site" evidence="6">
    <location>
        <position position="226"/>
    </location>
    <ligand>
        <name>S-adenosyl-L-methionine</name>
        <dbReference type="ChEBI" id="CHEBI:59789"/>
    </ligand>
</feature>